<comment type="caution">
    <text evidence="7">The sequence shown here is derived from an EMBL/GenBank/DDBJ whole genome shotgun (WGS) entry which is preliminary data.</text>
</comment>
<evidence type="ECO:0000256" key="6">
    <source>
        <dbReference type="SAM" id="MobiDB-lite"/>
    </source>
</evidence>
<keyword evidence="4" id="KW-0539">Nucleus</keyword>
<dbReference type="PROSITE" id="PS00678">
    <property type="entry name" value="WD_REPEATS_1"/>
    <property type="match status" value="1"/>
</dbReference>
<proteinExistence type="predicted"/>
<evidence type="ECO:0000256" key="1">
    <source>
        <dbReference type="ARBA" id="ARBA00004123"/>
    </source>
</evidence>
<evidence type="ECO:0000256" key="5">
    <source>
        <dbReference type="PROSITE-ProRule" id="PRU00221"/>
    </source>
</evidence>
<keyword evidence="8" id="KW-1185">Reference proteome</keyword>
<keyword evidence="3" id="KW-0677">Repeat</keyword>
<dbReference type="GO" id="GO:0048188">
    <property type="term" value="C:Set1C/COMPASS complex"/>
    <property type="evidence" value="ECO:0007669"/>
    <property type="project" value="InterPro"/>
</dbReference>
<feature type="repeat" description="WD" evidence="5">
    <location>
        <begin position="60"/>
        <end position="101"/>
    </location>
</feature>
<dbReference type="PANTHER" id="PTHR44040:SF1">
    <property type="entry name" value="RETINOBLASTOMA-BINDING PROTEIN 5"/>
    <property type="match status" value="1"/>
</dbReference>
<dbReference type="PANTHER" id="PTHR44040">
    <property type="entry name" value="RETINOBLASTOMA-BINDING PROTEIN 5"/>
    <property type="match status" value="1"/>
</dbReference>
<dbReference type="EMBL" id="NBII01000003">
    <property type="protein sequence ID" value="PAV20806.1"/>
    <property type="molecule type" value="Genomic_DNA"/>
</dbReference>
<dbReference type="Gene3D" id="2.130.10.10">
    <property type="entry name" value="YVTN repeat-like/Quinoprotein amine dehydrogenase"/>
    <property type="match status" value="2"/>
</dbReference>
<dbReference type="PROSITE" id="PS50294">
    <property type="entry name" value="WD_REPEATS_REGION"/>
    <property type="match status" value="1"/>
</dbReference>
<sequence length="446" mass="50694">MNSKLNPLDGNTYPTAVLTTLPSGSSFARYDPQGKYIAGGRYDGRTLIWDLETKSTVRRLEGHLKTVTSVDWSRNSRYLLTASKDWNTIVWDLTTESFSPRRYATIRFDAPVASAYFHPRNMKIILVLLAVGDAFVVDLRSGELRGRRELLENQNEIDQVKRSAFTVARFDPSGKHIYVGTSTGTLLIFRTMTQDLVARYKITGAGTQALVMRGLSFSKNGRRLITNSSDRVLRQFNLPVDFPPLYPYEEEDQELTELEPTYRFSDPINRVAWHNMAYSPDGIWLAGGSSDSATHKIYIWDLSSDGQFVTSLDGGREPLLDVTWHPKAPAIASTTKSGDILLWHCPTAERWGAFAGGFEEVDENVEYEEREDEFDIANEDEMAQRKKQIEDAEVDILGLDEVSDDSDVERSKEVHDPDIHWAETDPDDDKKGWTMKVIMDIPEYYY</sequence>
<dbReference type="SMART" id="SM00320">
    <property type="entry name" value="WD40"/>
    <property type="match status" value="6"/>
</dbReference>
<dbReference type="InterPro" id="IPR001680">
    <property type="entry name" value="WD40_rpt"/>
</dbReference>
<dbReference type="STRING" id="2282107.A0A286UMG8"/>
<evidence type="ECO:0000313" key="8">
    <source>
        <dbReference type="Proteomes" id="UP000217199"/>
    </source>
</evidence>
<accession>A0A286UMG8</accession>
<evidence type="ECO:0000256" key="3">
    <source>
        <dbReference type="ARBA" id="ARBA00022737"/>
    </source>
</evidence>
<dbReference type="InterPro" id="IPR036322">
    <property type="entry name" value="WD40_repeat_dom_sf"/>
</dbReference>
<dbReference type="SUPFAM" id="SSF50978">
    <property type="entry name" value="WD40 repeat-like"/>
    <property type="match status" value="1"/>
</dbReference>
<dbReference type="FunCoup" id="A0A286UMG8">
    <property type="interactions" value="846"/>
</dbReference>
<reference evidence="7 8" key="1">
    <citation type="journal article" date="2017" name="Mol. Ecol.">
        <title>Comparative and population genomic landscape of Phellinus noxius: A hypervariable fungus causing root rot in trees.</title>
        <authorList>
            <person name="Chung C.L."/>
            <person name="Lee T.J."/>
            <person name="Akiba M."/>
            <person name="Lee H.H."/>
            <person name="Kuo T.H."/>
            <person name="Liu D."/>
            <person name="Ke H.M."/>
            <person name="Yokoi T."/>
            <person name="Roa M.B."/>
            <person name="Lu M.J."/>
            <person name="Chang Y.Y."/>
            <person name="Ann P.J."/>
            <person name="Tsai J.N."/>
            <person name="Chen C.Y."/>
            <person name="Tzean S.S."/>
            <person name="Ota Y."/>
            <person name="Hattori T."/>
            <person name="Sahashi N."/>
            <person name="Liou R.F."/>
            <person name="Kikuchi T."/>
            <person name="Tsai I.J."/>
        </authorList>
    </citation>
    <scope>NUCLEOTIDE SEQUENCE [LARGE SCALE GENOMIC DNA]</scope>
    <source>
        <strain evidence="7 8">FFPRI411160</strain>
    </source>
</reference>
<evidence type="ECO:0000256" key="2">
    <source>
        <dbReference type="ARBA" id="ARBA00022574"/>
    </source>
</evidence>
<feature type="repeat" description="WD" evidence="5">
    <location>
        <begin position="30"/>
        <end position="59"/>
    </location>
</feature>
<comment type="subcellular location">
    <subcellularLocation>
        <location evidence="1">Nucleus</location>
    </subcellularLocation>
</comment>
<feature type="region of interest" description="Disordered" evidence="6">
    <location>
        <begin position="400"/>
        <end position="427"/>
    </location>
</feature>
<dbReference type="AlphaFoldDB" id="A0A286UMG8"/>
<dbReference type="OrthoDB" id="196858at2759"/>
<dbReference type="Proteomes" id="UP000217199">
    <property type="component" value="Unassembled WGS sequence"/>
</dbReference>
<protein>
    <submittedName>
        <fullName evidence="7">WD40 domain containing protein</fullName>
    </submittedName>
</protein>
<dbReference type="InterPro" id="IPR019775">
    <property type="entry name" value="WD40_repeat_CS"/>
</dbReference>
<keyword evidence="2 5" id="KW-0853">WD repeat</keyword>
<dbReference type="InterPro" id="IPR015943">
    <property type="entry name" value="WD40/YVTN_repeat-like_dom_sf"/>
</dbReference>
<name>A0A286UMG8_9AGAM</name>
<feature type="compositionally biased region" description="Basic and acidic residues" evidence="6">
    <location>
        <begin position="408"/>
        <end position="427"/>
    </location>
</feature>
<dbReference type="InterPro" id="IPR037850">
    <property type="entry name" value="RBBP5/Swd1"/>
</dbReference>
<evidence type="ECO:0000256" key="4">
    <source>
        <dbReference type="ARBA" id="ARBA00023242"/>
    </source>
</evidence>
<dbReference type="InParanoid" id="A0A286UMG8"/>
<dbReference type="Pfam" id="PF00400">
    <property type="entry name" value="WD40"/>
    <property type="match status" value="1"/>
</dbReference>
<dbReference type="PROSITE" id="PS50082">
    <property type="entry name" value="WD_REPEATS_2"/>
    <property type="match status" value="2"/>
</dbReference>
<organism evidence="7 8">
    <name type="scientific">Pyrrhoderma noxium</name>
    <dbReference type="NCBI Taxonomy" id="2282107"/>
    <lineage>
        <taxon>Eukaryota</taxon>
        <taxon>Fungi</taxon>
        <taxon>Dikarya</taxon>
        <taxon>Basidiomycota</taxon>
        <taxon>Agaricomycotina</taxon>
        <taxon>Agaricomycetes</taxon>
        <taxon>Hymenochaetales</taxon>
        <taxon>Hymenochaetaceae</taxon>
        <taxon>Pyrrhoderma</taxon>
    </lineage>
</organism>
<gene>
    <name evidence="7" type="ORF">PNOK_0343300</name>
</gene>
<evidence type="ECO:0000313" key="7">
    <source>
        <dbReference type="EMBL" id="PAV20806.1"/>
    </source>
</evidence>